<name>A0A2M7G0U0_9BACT</name>
<evidence type="ECO:0000256" key="3">
    <source>
        <dbReference type="PROSITE-ProRule" id="PRU00023"/>
    </source>
</evidence>
<reference evidence="4 5" key="1">
    <citation type="submission" date="2017-09" db="EMBL/GenBank/DDBJ databases">
        <title>Depth-based differentiation of microbial function through sediment-hosted aquifers and enrichment of novel symbionts in the deep terrestrial subsurface.</title>
        <authorList>
            <person name="Probst A.J."/>
            <person name="Ladd B."/>
            <person name="Jarett J.K."/>
            <person name="Geller-Mcgrath D.E."/>
            <person name="Sieber C.M."/>
            <person name="Emerson J.B."/>
            <person name="Anantharaman K."/>
            <person name="Thomas B.C."/>
            <person name="Malmstrom R."/>
            <person name="Stieglmeier M."/>
            <person name="Klingl A."/>
            <person name="Woyke T."/>
            <person name="Ryan C.M."/>
            <person name="Banfield J.F."/>
        </authorList>
    </citation>
    <scope>NUCLEOTIDE SEQUENCE [LARGE SCALE GENOMIC DNA]</scope>
    <source>
        <strain evidence="4">CG17_big_fil_post_rev_8_21_14_2_50_48_46</strain>
    </source>
</reference>
<feature type="repeat" description="ANK" evidence="3">
    <location>
        <begin position="282"/>
        <end position="314"/>
    </location>
</feature>
<evidence type="ECO:0000313" key="4">
    <source>
        <dbReference type="EMBL" id="PIW15335.1"/>
    </source>
</evidence>
<dbReference type="SUPFAM" id="SSF48403">
    <property type="entry name" value="Ankyrin repeat"/>
    <property type="match status" value="1"/>
</dbReference>
<dbReference type="InterPro" id="IPR036770">
    <property type="entry name" value="Ankyrin_rpt-contain_sf"/>
</dbReference>
<dbReference type="PROSITE" id="PS50088">
    <property type="entry name" value="ANK_REPEAT"/>
    <property type="match status" value="1"/>
</dbReference>
<dbReference type="PANTHER" id="PTHR24188:SF29">
    <property type="entry name" value="GH09064P"/>
    <property type="match status" value="1"/>
</dbReference>
<dbReference type="PANTHER" id="PTHR24188">
    <property type="entry name" value="ANKYRIN REPEAT PROTEIN"/>
    <property type="match status" value="1"/>
</dbReference>
<dbReference type="EMBL" id="PFFQ01000053">
    <property type="protein sequence ID" value="PIW15335.1"/>
    <property type="molecule type" value="Genomic_DNA"/>
</dbReference>
<accession>A0A2M7G0U0</accession>
<evidence type="ECO:0000256" key="2">
    <source>
        <dbReference type="ARBA" id="ARBA00023043"/>
    </source>
</evidence>
<proteinExistence type="predicted"/>
<dbReference type="Gene3D" id="1.25.40.20">
    <property type="entry name" value="Ankyrin repeat-containing domain"/>
    <property type="match status" value="1"/>
</dbReference>
<keyword evidence="2 3" id="KW-0040">ANK repeat</keyword>
<comment type="caution">
    <text evidence="4">The sequence shown here is derived from an EMBL/GenBank/DDBJ whole genome shotgun (WGS) entry which is preliminary data.</text>
</comment>
<evidence type="ECO:0000313" key="5">
    <source>
        <dbReference type="Proteomes" id="UP000231019"/>
    </source>
</evidence>
<dbReference type="Proteomes" id="UP000231019">
    <property type="component" value="Unassembled WGS sequence"/>
</dbReference>
<protein>
    <submittedName>
        <fullName evidence="4">Uncharacterized protein</fullName>
    </submittedName>
</protein>
<dbReference type="AlphaFoldDB" id="A0A2M7G0U0"/>
<gene>
    <name evidence="4" type="ORF">COW36_18135</name>
</gene>
<dbReference type="Pfam" id="PF13637">
    <property type="entry name" value="Ank_4"/>
    <property type="match status" value="1"/>
</dbReference>
<organism evidence="4 5">
    <name type="scientific">bacterium (Candidatus Blackallbacteria) CG17_big_fil_post_rev_8_21_14_2_50_48_46</name>
    <dbReference type="NCBI Taxonomy" id="2014261"/>
    <lineage>
        <taxon>Bacteria</taxon>
        <taxon>Candidatus Blackallbacteria</taxon>
    </lineage>
</organism>
<dbReference type="SMART" id="SM00248">
    <property type="entry name" value="ANK"/>
    <property type="match status" value="3"/>
</dbReference>
<dbReference type="InterPro" id="IPR002110">
    <property type="entry name" value="Ankyrin_rpt"/>
</dbReference>
<sequence>MSLNYAMEIAFAANKANEVYQKLLSVLTEQSRAQFKSQRVWEPCKEISGVMATTQTPAYLAYGFKNPESDSECLKNNLSLIVPISQEFQAKLECKKRLSSCIELQKDQSQMVINYFHTSMSVGKKWGNLSFLCPLSSLSDFLTSHSEAQTFFVEVFSDCAELIWFDYKWDTLHILFPQDIYIENFDQEFYIQDTLEYSTDAEIEFILENYRLEQKMKQLFQIFSSISKQEFIRQVPQDIPLNTKIGSENLKSLLDLAIEFDRLDLAYYLVEKGIELNYVNREGWTSAIIALNEGHYDFFQFLIQRGAQLNLDQYSAKIIFKSALKKKNLRILDYLFEVSDQCDFLDPLEKHLALRSAQANKNIEMAQYLSKLGISATLSDALVSAEHSWKNIDWALYFWQVIDNDWVDVLQYLFEKTQDLTQNASLNRYTDLLLQCACSQGSLKNVVFLLEKGYKPDMPDRNGKTAFMCAEERLQWLTQELQGLTNTHPHPAQAITKCLQNIQTQQKVIINLLNAKK</sequence>
<evidence type="ECO:0000256" key="1">
    <source>
        <dbReference type="ARBA" id="ARBA00022737"/>
    </source>
</evidence>
<keyword evidence="1" id="KW-0677">Repeat</keyword>